<dbReference type="KEGG" id="nre:BES08_18350"/>
<proteinExistence type="predicted"/>
<gene>
    <name evidence="2" type="ORF">BES08_18350</name>
    <name evidence="3" type="ORF">BV97_01878</name>
</gene>
<name>A0A031K182_9SPHN</name>
<dbReference type="EMBL" id="CP017076">
    <property type="protein sequence ID" value="AOR78875.1"/>
    <property type="molecule type" value="Genomic_DNA"/>
</dbReference>
<keyword evidence="1" id="KW-1133">Transmembrane helix</keyword>
<dbReference type="Proteomes" id="UP000094626">
    <property type="component" value="Plasmid pSA1"/>
</dbReference>
<evidence type="ECO:0000313" key="5">
    <source>
        <dbReference type="Proteomes" id="UP000094626"/>
    </source>
</evidence>
<evidence type="ECO:0000313" key="2">
    <source>
        <dbReference type="EMBL" id="AOR78875.1"/>
    </source>
</evidence>
<feature type="transmembrane region" description="Helical" evidence="1">
    <location>
        <begin position="70"/>
        <end position="91"/>
    </location>
</feature>
<geneLocation type="plasmid" evidence="2 5">
    <name>pSA1</name>
</geneLocation>
<reference evidence="5" key="3">
    <citation type="journal article" date="2017" name="J. Biotechnol.">
        <title>Complete genome sequence of Novosphingobium resinovorum SA1, a versatile xenobiotic-degrading bacterium capable of utilizing sulfanilic acid.</title>
        <authorList>
            <person name="Hegedus B."/>
            <person name="Kos P.B."/>
            <person name="Balint B."/>
            <person name="Maroti G."/>
            <person name="Gan H.M."/>
            <person name="Perei K."/>
            <person name="Rakhely G."/>
        </authorList>
    </citation>
    <scope>NUCLEOTIDE SEQUENCE [LARGE SCALE GENOMIC DNA]</scope>
    <source>
        <strain evidence="5">SA1</strain>
    </source>
</reference>
<dbReference type="RefSeq" id="WP_036525272.1">
    <property type="nucleotide sequence ID" value="NZ_BSFC01000008.1"/>
</dbReference>
<evidence type="ECO:0000313" key="3">
    <source>
        <dbReference type="EMBL" id="EZP82954.1"/>
    </source>
</evidence>
<keyword evidence="2" id="KW-0614">Plasmid</keyword>
<evidence type="ECO:0008006" key="6">
    <source>
        <dbReference type="Google" id="ProtNLM"/>
    </source>
</evidence>
<organism evidence="3 4">
    <name type="scientific">Novosphingobium resinovorum</name>
    <dbReference type="NCBI Taxonomy" id="158500"/>
    <lineage>
        <taxon>Bacteria</taxon>
        <taxon>Pseudomonadati</taxon>
        <taxon>Pseudomonadota</taxon>
        <taxon>Alphaproteobacteria</taxon>
        <taxon>Sphingomonadales</taxon>
        <taxon>Sphingomonadaceae</taxon>
        <taxon>Novosphingobium</taxon>
    </lineage>
</organism>
<keyword evidence="1" id="KW-0472">Membrane</keyword>
<dbReference type="EMBL" id="JFYZ01000005">
    <property type="protein sequence ID" value="EZP82954.1"/>
    <property type="molecule type" value="Genomic_DNA"/>
</dbReference>
<sequence length="109" mass="12145">MSGFARGASLAIVVGLTAFLLYAFATGEVIPDQLHVWSVVWGLYVWADAYSGFLLFSLIIYAYERNLTLVVVLFIVTCCTGNMVNAAWLLWRGPDLLRRIQSHSTRISS</sequence>
<protein>
    <recommendedName>
        <fullName evidence="6">DUF1475 domain-containing protein</fullName>
    </recommendedName>
</protein>
<accession>A0A031K182</accession>
<reference evidence="3 4" key="1">
    <citation type="submission" date="2014-03" db="EMBL/GenBank/DDBJ databases">
        <title>Whole genome sequence of Novosphingobium resinovorum KF1.</title>
        <authorList>
            <person name="Gan H.M."/>
            <person name="Gan H.Y."/>
            <person name="Chew T.H."/>
            <person name="Savka M.A."/>
        </authorList>
    </citation>
    <scope>NUCLEOTIDE SEQUENCE [LARGE SCALE GENOMIC DNA]</scope>
    <source>
        <strain evidence="3 4">KF1</strain>
    </source>
</reference>
<reference evidence="2" key="2">
    <citation type="submission" date="2016-08" db="EMBL/GenBank/DDBJ databases">
        <authorList>
            <person name="Seilhamer J.J."/>
        </authorList>
    </citation>
    <scope>NUCLEOTIDE SEQUENCE [LARGE SCALE GENOMIC DNA]</scope>
    <source>
        <strain evidence="2">SA1</strain>
        <plasmid evidence="2">pSA1</plasmid>
    </source>
</reference>
<keyword evidence="5" id="KW-1185">Reference proteome</keyword>
<keyword evidence="1" id="KW-0812">Transmembrane</keyword>
<dbReference type="Proteomes" id="UP000024329">
    <property type="component" value="Unassembled WGS sequence"/>
</dbReference>
<evidence type="ECO:0000313" key="4">
    <source>
        <dbReference type="Proteomes" id="UP000024329"/>
    </source>
</evidence>
<dbReference type="AlphaFoldDB" id="A0A031K182"/>
<dbReference type="PATRIC" id="fig|158500.4.peg.1922"/>
<evidence type="ECO:0000256" key="1">
    <source>
        <dbReference type="SAM" id="Phobius"/>
    </source>
</evidence>
<feature type="transmembrane region" description="Helical" evidence="1">
    <location>
        <begin position="41"/>
        <end position="63"/>
    </location>
</feature>